<feature type="region of interest" description="Disordered" evidence="1">
    <location>
        <begin position="1"/>
        <end position="26"/>
    </location>
</feature>
<organism evidence="2 3">
    <name type="scientific">Steinernema carpocapsae</name>
    <name type="common">Entomopathogenic nematode</name>
    <dbReference type="NCBI Taxonomy" id="34508"/>
    <lineage>
        <taxon>Eukaryota</taxon>
        <taxon>Metazoa</taxon>
        <taxon>Ecdysozoa</taxon>
        <taxon>Nematoda</taxon>
        <taxon>Chromadorea</taxon>
        <taxon>Rhabditida</taxon>
        <taxon>Tylenchina</taxon>
        <taxon>Panagrolaimomorpha</taxon>
        <taxon>Strongyloidoidea</taxon>
        <taxon>Steinernematidae</taxon>
        <taxon>Steinernema</taxon>
    </lineage>
</organism>
<dbReference type="EMBL" id="AZBU02000008">
    <property type="protein sequence ID" value="TKR67747.1"/>
    <property type="molecule type" value="Genomic_DNA"/>
</dbReference>
<reference evidence="2 3" key="2">
    <citation type="journal article" date="2019" name="G3 (Bethesda)">
        <title>Hybrid Assembly of the Genome of the Entomopathogenic Nematode Steinernema carpocapsae Identifies the X-Chromosome.</title>
        <authorList>
            <person name="Serra L."/>
            <person name="Macchietto M."/>
            <person name="Macias-Munoz A."/>
            <person name="McGill C.J."/>
            <person name="Rodriguez I.M."/>
            <person name="Rodriguez B."/>
            <person name="Murad R."/>
            <person name="Mortazavi A."/>
        </authorList>
    </citation>
    <scope>NUCLEOTIDE SEQUENCE [LARGE SCALE GENOMIC DNA]</scope>
    <source>
        <strain evidence="2 3">ALL</strain>
    </source>
</reference>
<dbReference type="AlphaFoldDB" id="A0A4U5MEW2"/>
<evidence type="ECO:0000256" key="1">
    <source>
        <dbReference type="SAM" id="MobiDB-lite"/>
    </source>
</evidence>
<evidence type="ECO:0000313" key="2">
    <source>
        <dbReference type="EMBL" id="TKR67747.1"/>
    </source>
</evidence>
<protein>
    <submittedName>
        <fullName evidence="2">Uncharacterized protein</fullName>
    </submittedName>
</protein>
<comment type="caution">
    <text evidence="2">The sequence shown here is derived from an EMBL/GenBank/DDBJ whole genome shotgun (WGS) entry which is preliminary data.</text>
</comment>
<dbReference type="Proteomes" id="UP000298663">
    <property type="component" value="Unassembled WGS sequence"/>
</dbReference>
<sequence length="179" mass="21128">MSEPPMKPHRGKDIRNVHSKKTLSRVKDDHAKLQEEYNRLKKENEDLCALNAAMAANINHFATLHKQWQNLENDNKHIASHYRAFFSNDKWNTDMINHKIRLINNIRKVLRENNCRIEDDMPENRPRVEVSKANRNPFELHCELESCVVRSLLKDWKRDAAVAELEMQEQAEIAAYQKC</sequence>
<gene>
    <name evidence="2" type="ORF">L596_023847</name>
</gene>
<keyword evidence="3" id="KW-1185">Reference proteome</keyword>
<accession>A0A4U5MEW2</accession>
<evidence type="ECO:0000313" key="3">
    <source>
        <dbReference type="Proteomes" id="UP000298663"/>
    </source>
</evidence>
<reference evidence="2 3" key="1">
    <citation type="journal article" date="2015" name="Genome Biol.">
        <title>Comparative genomics of Steinernema reveals deeply conserved gene regulatory networks.</title>
        <authorList>
            <person name="Dillman A.R."/>
            <person name="Macchietto M."/>
            <person name="Porter C.F."/>
            <person name="Rogers A."/>
            <person name="Williams B."/>
            <person name="Antoshechkin I."/>
            <person name="Lee M.M."/>
            <person name="Goodwin Z."/>
            <person name="Lu X."/>
            <person name="Lewis E.E."/>
            <person name="Goodrich-Blair H."/>
            <person name="Stock S.P."/>
            <person name="Adams B.J."/>
            <person name="Sternberg P.W."/>
            <person name="Mortazavi A."/>
        </authorList>
    </citation>
    <scope>NUCLEOTIDE SEQUENCE [LARGE SCALE GENOMIC DNA]</scope>
    <source>
        <strain evidence="2 3">ALL</strain>
    </source>
</reference>
<proteinExistence type="predicted"/>
<name>A0A4U5MEW2_STECR</name>